<evidence type="ECO:0000259" key="3">
    <source>
        <dbReference type="PROSITE" id="PS50102"/>
    </source>
</evidence>
<evidence type="ECO:0000313" key="4">
    <source>
        <dbReference type="EMBL" id="KAG0009813.1"/>
    </source>
</evidence>
<name>A0A9P6MQ79_9FUNG</name>
<feature type="compositionally biased region" description="Polar residues" evidence="2">
    <location>
        <begin position="159"/>
        <end position="171"/>
    </location>
</feature>
<evidence type="ECO:0000313" key="5">
    <source>
        <dbReference type="Proteomes" id="UP000703661"/>
    </source>
</evidence>
<reference evidence="4" key="1">
    <citation type="journal article" date="2020" name="Fungal Divers.">
        <title>Resolving the Mortierellaceae phylogeny through synthesis of multi-gene phylogenetics and phylogenomics.</title>
        <authorList>
            <person name="Vandepol N."/>
            <person name="Liber J."/>
            <person name="Desiro A."/>
            <person name="Na H."/>
            <person name="Kennedy M."/>
            <person name="Barry K."/>
            <person name="Grigoriev I.V."/>
            <person name="Miller A.N."/>
            <person name="O'Donnell K."/>
            <person name="Stajich J.E."/>
            <person name="Bonito G."/>
        </authorList>
    </citation>
    <scope>NUCLEOTIDE SEQUENCE</scope>
    <source>
        <strain evidence="4">NRRL 2769</strain>
    </source>
</reference>
<dbReference type="CDD" id="cd00590">
    <property type="entry name" value="RRM_SF"/>
    <property type="match status" value="1"/>
</dbReference>
<accession>A0A9P6MQ79</accession>
<gene>
    <name evidence="4" type="ORF">BGZ80_002033</name>
</gene>
<feature type="non-terminal residue" evidence="4">
    <location>
        <position position="1"/>
    </location>
</feature>
<feature type="domain" description="RRM" evidence="3">
    <location>
        <begin position="340"/>
        <end position="411"/>
    </location>
</feature>
<evidence type="ECO:0000256" key="1">
    <source>
        <dbReference type="PROSITE-ProRule" id="PRU00176"/>
    </source>
</evidence>
<proteinExistence type="predicted"/>
<dbReference type="EMBL" id="JAAAID010001490">
    <property type="protein sequence ID" value="KAG0009813.1"/>
    <property type="molecule type" value="Genomic_DNA"/>
</dbReference>
<keyword evidence="1" id="KW-0694">RNA-binding</keyword>
<sequence>MNSMDLSLDDIIKAQRNDKKSKKAPAAIQSRSAAIRAKNGKSAKSASPYARPGTVKKETALFTESYKAAKAPVTEIFTAGYIPKPATTLKLFTTNYKKGGSAQTNREEATTGPLTTKPLKLVTTQSARRETPAAPAPKLTLTTQRNNGISSHGNDERIPTNSRGSGQSDPASLNRGGDYYRPNDRNDRRGRDDRNERHDRSDRNDRNERGDRGDRNGGNGNVSKGGDRRGIDTHSNARSGRGSSPQQQTGRNQHTNVSSNNQGNRNNNPQGSGSIHRTPDQRPYQDSRSQQAQPAPRISEAKPASSMDMDMDMDTDEGTLSFVGSAPNSSVAFRGESGPVTIEIENLDPGTTAEDVKYVCSKFGEIRSCMCMNGFSQVTYARKAAGLAAIENLHGKKADNGKILRVTMRKNAILHEDTASPVPHVPSPIAGPMKILTKA</sequence>
<feature type="compositionally biased region" description="Low complexity" evidence="2">
    <location>
        <begin position="256"/>
        <end position="274"/>
    </location>
</feature>
<dbReference type="InterPro" id="IPR035979">
    <property type="entry name" value="RBD_domain_sf"/>
</dbReference>
<feature type="compositionally biased region" description="Polar residues" evidence="2">
    <location>
        <begin position="233"/>
        <end position="255"/>
    </location>
</feature>
<feature type="compositionally biased region" description="Low complexity" evidence="2">
    <location>
        <begin position="24"/>
        <end position="37"/>
    </location>
</feature>
<dbReference type="AlphaFoldDB" id="A0A9P6MQ79"/>
<dbReference type="SUPFAM" id="SSF54928">
    <property type="entry name" value="RNA-binding domain, RBD"/>
    <property type="match status" value="1"/>
</dbReference>
<feature type="compositionally biased region" description="Basic and acidic residues" evidence="2">
    <location>
        <begin position="181"/>
        <end position="215"/>
    </location>
</feature>
<dbReference type="Gene3D" id="3.30.70.330">
    <property type="match status" value="1"/>
</dbReference>
<evidence type="ECO:0000256" key="2">
    <source>
        <dbReference type="SAM" id="MobiDB-lite"/>
    </source>
</evidence>
<dbReference type="InterPro" id="IPR000504">
    <property type="entry name" value="RRM_dom"/>
</dbReference>
<keyword evidence="5" id="KW-1185">Reference proteome</keyword>
<protein>
    <recommendedName>
        <fullName evidence="3">RRM domain-containing protein</fullName>
    </recommendedName>
</protein>
<organism evidence="4 5">
    <name type="scientific">Entomortierella chlamydospora</name>
    <dbReference type="NCBI Taxonomy" id="101097"/>
    <lineage>
        <taxon>Eukaryota</taxon>
        <taxon>Fungi</taxon>
        <taxon>Fungi incertae sedis</taxon>
        <taxon>Mucoromycota</taxon>
        <taxon>Mortierellomycotina</taxon>
        <taxon>Mortierellomycetes</taxon>
        <taxon>Mortierellales</taxon>
        <taxon>Mortierellaceae</taxon>
        <taxon>Entomortierella</taxon>
    </lineage>
</organism>
<feature type="region of interest" description="Disordered" evidence="2">
    <location>
        <begin position="98"/>
        <end position="319"/>
    </location>
</feature>
<feature type="compositionally biased region" description="Low complexity" evidence="2">
    <location>
        <begin position="110"/>
        <end position="124"/>
    </location>
</feature>
<comment type="caution">
    <text evidence="4">The sequence shown here is derived from an EMBL/GenBank/DDBJ whole genome shotgun (WGS) entry which is preliminary data.</text>
</comment>
<feature type="region of interest" description="Disordered" evidence="2">
    <location>
        <begin position="1"/>
        <end position="52"/>
    </location>
</feature>
<dbReference type="GO" id="GO:0003723">
    <property type="term" value="F:RNA binding"/>
    <property type="evidence" value="ECO:0007669"/>
    <property type="project" value="UniProtKB-UniRule"/>
</dbReference>
<dbReference type="InterPro" id="IPR012677">
    <property type="entry name" value="Nucleotide-bd_a/b_plait_sf"/>
</dbReference>
<dbReference type="SMART" id="SM00360">
    <property type="entry name" value="RRM"/>
    <property type="match status" value="1"/>
</dbReference>
<feature type="compositionally biased region" description="Polar residues" evidence="2">
    <location>
        <begin position="140"/>
        <end position="152"/>
    </location>
</feature>
<dbReference type="PROSITE" id="PS50102">
    <property type="entry name" value="RRM"/>
    <property type="match status" value="1"/>
</dbReference>
<dbReference type="Pfam" id="PF00076">
    <property type="entry name" value="RRM_1"/>
    <property type="match status" value="1"/>
</dbReference>
<dbReference type="Proteomes" id="UP000703661">
    <property type="component" value="Unassembled WGS sequence"/>
</dbReference>